<evidence type="ECO:0000313" key="2">
    <source>
        <dbReference type="EMBL" id="QPC84789.1"/>
    </source>
</evidence>
<dbReference type="GO" id="GO:0008879">
    <property type="term" value="F:glucose-1-phosphate thymidylyltransferase activity"/>
    <property type="evidence" value="ECO:0007669"/>
    <property type="project" value="UniProtKB-EC"/>
</dbReference>
<sequence>MKAIILAAGMGTRLRPVTLTMPKPLVPVANKRLIEYALDVLKDAGLTDIGVVVNDMDSPIREQLGTGEDLGVEITYIAQEERNGLAHAISLCKDFVGDSNFCVFLGDVIFQDHMQSLLKNFESSDYEAQIALGEVPDPTRFGIAVIEDDLIKGVVEKPKDPPSNLAIAGIYLFRPSIWDAIAKIKPSWRNELEITDAIQELITAGHKVAPYVVEGWWIDAGKPDPIVTANQLVLESLPYSIPPEDKCEGNSDVSHRVIVGENSKIIDSVVRGPVIIGDNTIIRNSYIGPYTSLGDDVVIEGSEIEYSIVMNNCEIRNISGRIDRSLLAHNARVTRTEQPPQSHRFVLAENSYVEM</sequence>
<dbReference type="InterPro" id="IPR029044">
    <property type="entry name" value="Nucleotide-diphossugar_trans"/>
</dbReference>
<dbReference type="CDD" id="cd04189">
    <property type="entry name" value="G1P_TT_long"/>
    <property type="match status" value="1"/>
</dbReference>
<evidence type="ECO:0000313" key="3">
    <source>
        <dbReference type="Proteomes" id="UP000594468"/>
    </source>
</evidence>
<dbReference type="PANTHER" id="PTHR42883">
    <property type="entry name" value="GLUCOSE-1-PHOSPHATE THYMIDYLTRANSFERASE"/>
    <property type="match status" value="1"/>
</dbReference>
<keyword evidence="2" id="KW-0808">Transferase</keyword>
<dbReference type="Gene3D" id="3.90.550.10">
    <property type="entry name" value="Spore Coat Polysaccharide Biosynthesis Protein SpsA, Chain A"/>
    <property type="match status" value="1"/>
</dbReference>
<dbReference type="SUPFAM" id="SSF53448">
    <property type="entry name" value="Nucleotide-diphospho-sugar transferases"/>
    <property type="match status" value="1"/>
</dbReference>
<evidence type="ECO:0000259" key="1">
    <source>
        <dbReference type="Pfam" id="PF00483"/>
    </source>
</evidence>
<dbReference type="KEGG" id="pmet:G4Y79_10560"/>
<name>A0A7S8ED76_9CHLR</name>
<protein>
    <submittedName>
        <fullName evidence="2">Glucose-1-phosphate thymidylyltransferase</fullName>
        <ecNumber evidence="2">2.7.7.24</ecNumber>
    </submittedName>
</protein>
<gene>
    <name evidence="2" type="ORF">G4Y79_10560</name>
</gene>
<dbReference type="EMBL" id="CP062983">
    <property type="protein sequence ID" value="QPC84789.1"/>
    <property type="molecule type" value="Genomic_DNA"/>
</dbReference>
<keyword evidence="3" id="KW-1185">Reference proteome</keyword>
<dbReference type="EC" id="2.7.7.24" evidence="2"/>
<feature type="domain" description="Nucleotidyl transferase" evidence="1">
    <location>
        <begin position="2"/>
        <end position="234"/>
    </location>
</feature>
<dbReference type="Gene3D" id="2.160.10.10">
    <property type="entry name" value="Hexapeptide repeat proteins"/>
    <property type="match status" value="1"/>
</dbReference>
<dbReference type="InterPro" id="IPR005835">
    <property type="entry name" value="NTP_transferase_dom"/>
</dbReference>
<dbReference type="Proteomes" id="UP000594468">
    <property type="component" value="Chromosome"/>
</dbReference>
<accession>A0A7S8ED76</accession>
<reference evidence="2 3" key="1">
    <citation type="submission" date="2020-02" db="EMBL/GenBank/DDBJ databases">
        <authorList>
            <person name="Zheng R.K."/>
            <person name="Sun C.M."/>
        </authorList>
    </citation>
    <scope>NUCLEOTIDE SEQUENCE [LARGE SCALE GENOMIC DNA]</scope>
    <source>
        <strain evidence="3">rifampicinis</strain>
    </source>
</reference>
<dbReference type="InterPro" id="IPR005908">
    <property type="entry name" value="G1P_thy_trans_l"/>
</dbReference>
<organism evidence="2 3">
    <name type="scientific">Phototrophicus methaneseepsis</name>
    <dbReference type="NCBI Taxonomy" id="2710758"/>
    <lineage>
        <taxon>Bacteria</taxon>
        <taxon>Bacillati</taxon>
        <taxon>Chloroflexota</taxon>
        <taxon>Candidatus Thermofontia</taxon>
        <taxon>Phototrophicales</taxon>
        <taxon>Phototrophicaceae</taxon>
        <taxon>Phototrophicus</taxon>
    </lineage>
</organism>
<dbReference type="PANTHER" id="PTHR42883:SF2">
    <property type="entry name" value="THYMIDYLYLTRANSFERASE"/>
    <property type="match status" value="1"/>
</dbReference>
<dbReference type="NCBIfam" id="TIGR01208">
    <property type="entry name" value="rmlA_long"/>
    <property type="match status" value="1"/>
</dbReference>
<dbReference type="Pfam" id="PF00483">
    <property type="entry name" value="NTP_transferase"/>
    <property type="match status" value="1"/>
</dbReference>
<keyword evidence="2" id="KW-0548">Nucleotidyltransferase</keyword>
<dbReference type="AlphaFoldDB" id="A0A7S8ED76"/>
<dbReference type="RefSeq" id="WP_195172852.1">
    <property type="nucleotide sequence ID" value="NZ_CP062983.1"/>
</dbReference>
<proteinExistence type="predicted"/>